<evidence type="ECO:0000259" key="1">
    <source>
        <dbReference type="Pfam" id="PF14240"/>
    </source>
</evidence>
<dbReference type="AlphaFoldDB" id="A0A7X0MVH0"/>
<comment type="caution">
    <text evidence="2">The sequence shown here is derived from an EMBL/GenBank/DDBJ whole genome shotgun (WGS) entry which is preliminary data.</text>
</comment>
<organism evidence="2 3">
    <name type="scientific">Pseudoteredinibacter isoporae</name>
    <dbReference type="NCBI Taxonomy" id="570281"/>
    <lineage>
        <taxon>Bacteria</taxon>
        <taxon>Pseudomonadati</taxon>
        <taxon>Pseudomonadota</taxon>
        <taxon>Gammaproteobacteria</taxon>
        <taxon>Cellvibrionales</taxon>
        <taxon>Cellvibrionaceae</taxon>
        <taxon>Pseudoteredinibacter</taxon>
    </lineage>
</organism>
<protein>
    <recommendedName>
        <fullName evidence="1">YHYH domain-containing protein</fullName>
    </recommendedName>
</protein>
<sequence>MNRVLKPLLFCVGAGMAFDVIAHGYHPDVSIDEQSKQATIRSEAAVISEETNTRLIEADAIPDHDTGQFPNASNPNSISAQNLVYRLSLRPERYIRVLDGDLNTFGVAVNGVPFDPAAAEYYQNDRINGWRYEATGDGINLGLDQHNAHVQPNGTYHYHGIPHGLLENLNEQAGRHSPLIGWAADGYPIYGRYSYSDPDDANSAIKEMSSSYALKTGARPNDSSNPGGVYDGSFVEDYEYQAKLGDLNECNARLTVTPEFPNGTYAYFITEDYPVIPRCWIGIPNESFLRQAVDTRPYLGKSSSGAWYNLNRDGEGFLVEMNESNFLDNQLNAYWFTYNQQGDPLFIFGAENYNDDDEKITVTAYTADGTRWGEAFDSSTVQRSEWGNLSFSFDGCNSGQVEYDGQLAGFGSGQFDISRLTAVLGTGCFEKVGDNSSTEASGTWYNTSRDGEGLMVQALSGNRLNIYWFSYRPDGVPVYISGVGETDPETQKTVVDEAYITEGARFGELFDSNEVQRIPWGTLNFEYFDCQNARVSYESSDSEYGSGEHLLTRLSINEGSACGKQ</sequence>
<dbReference type="Pfam" id="PF14240">
    <property type="entry name" value="YHYH"/>
    <property type="match status" value="1"/>
</dbReference>
<evidence type="ECO:0000313" key="3">
    <source>
        <dbReference type="Proteomes" id="UP000528457"/>
    </source>
</evidence>
<keyword evidence="3" id="KW-1185">Reference proteome</keyword>
<reference evidence="2 3" key="1">
    <citation type="submission" date="2020-08" db="EMBL/GenBank/DDBJ databases">
        <title>Genomic Encyclopedia of Type Strains, Phase IV (KMG-IV): sequencing the most valuable type-strain genomes for metagenomic binning, comparative biology and taxonomic classification.</title>
        <authorList>
            <person name="Goeker M."/>
        </authorList>
    </citation>
    <scope>NUCLEOTIDE SEQUENCE [LARGE SCALE GENOMIC DNA]</scope>
    <source>
        <strain evidence="2 3">DSM 22368</strain>
    </source>
</reference>
<name>A0A7X0MVH0_9GAMM</name>
<dbReference type="InParanoid" id="A0A7X0MVH0"/>
<dbReference type="InterPro" id="IPR025924">
    <property type="entry name" value="YHYH_dom"/>
</dbReference>
<proteinExistence type="predicted"/>
<dbReference type="Proteomes" id="UP000528457">
    <property type="component" value="Unassembled WGS sequence"/>
</dbReference>
<gene>
    <name evidence="2" type="ORF">HNR48_001378</name>
</gene>
<dbReference type="RefSeq" id="WP_166849421.1">
    <property type="nucleotide sequence ID" value="NZ_JAAONY010000001.1"/>
</dbReference>
<accession>A0A7X0MVH0</accession>
<dbReference type="EMBL" id="JACHHT010000001">
    <property type="protein sequence ID" value="MBB6521100.1"/>
    <property type="molecule type" value="Genomic_DNA"/>
</dbReference>
<evidence type="ECO:0000313" key="2">
    <source>
        <dbReference type="EMBL" id="MBB6521100.1"/>
    </source>
</evidence>
<feature type="domain" description="YHYH" evidence="1">
    <location>
        <begin position="102"/>
        <end position="282"/>
    </location>
</feature>